<accession>A0A6G1M1V3</accession>
<dbReference type="Proteomes" id="UP000483672">
    <property type="component" value="Unassembled WGS sequence"/>
</dbReference>
<evidence type="ECO:0000313" key="6">
    <source>
        <dbReference type="Proteomes" id="UP000479691"/>
    </source>
</evidence>
<gene>
    <name evidence="2" type="ORF">TWF106_002643</name>
    <name evidence="4" type="ORF">TWF191_000159</name>
    <name evidence="3" type="ORF">TWF679_008152</name>
    <name evidence="1" type="ORF">TWF788_005348</name>
</gene>
<evidence type="ECO:0000313" key="4">
    <source>
        <dbReference type="EMBL" id="KAF3232387.1"/>
    </source>
</evidence>
<comment type="caution">
    <text evidence="1">The sequence shown here is derived from an EMBL/GenBank/DDBJ whole genome shotgun (WGS) entry which is preliminary data.</text>
</comment>
<dbReference type="EMBL" id="JAABOE010000025">
    <property type="protein sequence ID" value="KAF3183876.1"/>
    <property type="molecule type" value="Genomic_DNA"/>
</dbReference>
<evidence type="ECO:0000313" key="2">
    <source>
        <dbReference type="EMBL" id="KAF3201921.1"/>
    </source>
</evidence>
<dbReference type="Proteomes" id="UP000479691">
    <property type="component" value="Unassembled WGS sequence"/>
</dbReference>
<protein>
    <submittedName>
        <fullName evidence="1">Uncharacterized protein</fullName>
    </submittedName>
</protein>
<name>A0A6G1M1V3_ORBOL</name>
<dbReference type="EMBL" id="WIPF01000001">
    <property type="protein sequence ID" value="KAF3232387.1"/>
    <property type="molecule type" value="Genomic_DNA"/>
</dbReference>
<dbReference type="AlphaFoldDB" id="A0A6G1M1V3"/>
<dbReference type="Proteomes" id="UP000472727">
    <property type="component" value="Unassembled WGS sequence"/>
</dbReference>
<organism evidence="1 6">
    <name type="scientific">Orbilia oligospora</name>
    <name type="common">Nematode-trapping fungus</name>
    <name type="synonym">Arthrobotrys oligospora</name>
    <dbReference type="NCBI Taxonomy" id="2813651"/>
    <lineage>
        <taxon>Eukaryota</taxon>
        <taxon>Fungi</taxon>
        <taxon>Dikarya</taxon>
        <taxon>Ascomycota</taxon>
        <taxon>Pezizomycotina</taxon>
        <taxon>Orbiliomycetes</taxon>
        <taxon>Orbiliales</taxon>
        <taxon>Orbiliaceae</taxon>
        <taxon>Orbilia</taxon>
    </lineage>
</organism>
<dbReference type="Proteomes" id="UP000614610">
    <property type="component" value="Unassembled WGS sequence"/>
</dbReference>
<evidence type="ECO:0000313" key="1">
    <source>
        <dbReference type="EMBL" id="KAF3183876.1"/>
    </source>
</evidence>
<evidence type="ECO:0000313" key="5">
    <source>
        <dbReference type="Proteomes" id="UP000472727"/>
    </source>
</evidence>
<evidence type="ECO:0000313" key="3">
    <source>
        <dbReference type="EMBL" id="KAF3221464.1"/>
    </source>
</evidence>
<dbReference type="EMBL" id="WIWT01000005">
    <property type="protein sequence ID" value="KAF3221464.1"/>
    <property type="molecule type" value="Genomic_DNA"/>
</dbReference>
<sequence>MGGSLLIRQRRLLGSVSEAQVQISRATHIDSIDGPHKNSGRRICFGIVVPRVTNCSLKLHHIENLNLNFLAPIIPDSFKVDLRLCLEWLHSPFTTQYPSKPAKYLPLSSMILLPAVRP</sequence>
<proteinExistence type="predicted"/>
<dbReference type="EMBL" id="WIWS01000151">
    <property type="protein sequence ID" value="KAF3201921.1"/>
    <property type="molecule type" value="Genomic_DNA"/>
</dbReference>
<reference evidence="5 6" key="1">
    <citation type="submission" date="2019-06" db="EMBL/GenBank/DDBJ databases">
        <authorList>
            <person name="Palmer J.M."/>
        </authorList>
    </citation>
    <scope>NUCLEOTIDE SEQUENCE [LARGE SCALE GENOMIC DNA]</scope>
    <source>
        <strain evidence="2 5">TWF106</strain>
        <strain evidence="4 7">TWF191</strain>
        <strain evidence="3">TWF679</strain>
        <strain evidence="1 6">TWF788</strain>
    </source>
</reference>
<evidence type="ECO:0000313" key="7">
    <source>
        <dbReference type="Proteomes" id="UP000483672"/>
    </source>
</evidence>